<evidence type="ECO:0000256" key="4">
    <source>
        <dbReference type="ARBA" id="ARBA00023136"/>
    </source>
</evidence>
<reference evidence="6 7" key="1">
    <citation type="submission" date="2018-11" db="EMBL/GenBank/DDBJ databases">
        <title>The draft genome sequence of Amphritea opalescens ANRC-JH13T.</title>
        <authorList>
            <person name="Fang Z."/>
            <person name="Zhang Y."/>
            <person name="Han X."/>
        </authorList>
    </citation>
    <scope>NUCLEOTIDE SEQUENCE [LARGE SCALE GENOMIC DNA]</scope>
    <source>
        <strain evidence="6 7">ANRC-JH13</strain>
    </source>
</reference>
<evidence type="ECO:0000256" key="3">
    <source>
        <dbReference type="ARBA" id="ARBA00022989"/>
    </source>
</evidence>
<dbReference type="NCBIfam" id="TIGR00997">
    <property type="entry name" value="ispZ"/>
    <property type="match status" value="1"/>
</dbReference>
<evidence type="ECO:0000313" key="7">
    <source>
        <dbReference type="Proteomes" id="UP000283087"/>
    </source>
</evidence>
<name>A0A430KNU7_9GAMM</name>
<keyword evidence="3 5" id="KW-1133">Transmembrane helix</keyword>
<organism evidence="6 7">
    <name type="scientific">Amphritea opalescens</name>
    <dbReference type="NCBI Taxonomy" id="2490544"/>
    <lineage>
        <taxon>Bacteria</taxon>
        <taxon>Pseudomonadati</taxon>
        <taxon>Pseudomonadota</taxon>
        <taxon>Gammaproteobacteria</taxon>
        <taxon>Oceanospirillales</taxon>
        <taxon>Oceanospirillaceae</taxon>
        <taxon>Amphritea</taxon>
    </lineage>
</organism>
<comment type="similarity">
    <text evidence="5">Belongs to the YciB family.</text>
</comment>
<comment type="caution">
    <text evidence="6">The sequence shown here is derived from an EMBL/GenBank/DDBJ whole genome shotgun (WGS) entry which is preliminary data.</text>
</comment>
<keyword evidence="2 5" id="KW-0812">Transmembrane</keyword>
<protein>
    <recommendedName>
        <fullName evidence="5">Inner membrane-spanning protein YciB</fullName>
    </recommendedName>
</protein>
<dbReference type="NCBIfam" id="NF001325">
    <property type="entry name" value="PRK00259.1-3"/>
    <property type="match status" value="1"/>
</dbReference>
<comment type="subcellular location">
    <subcellularLocation>
        <location evidence="5">Cell inner membrane</location>
        <topology evidence="5">Multi-pass membrane protein</topology>
    </subcellularLocation>
</comment>
<gene>
    <name evidence="5" type="primary">yciB</name>
    <name evidence="6" type="ORF">EH243_13805</name>
</gene>
<feature type="transmembrane region" description="Helical" evidence="5">
    <location>
        <begin position="50"/>
        <end position="69"/>
    </location>
</feature>
<feature type="transmembrane region" description="Helical" evidence="5">
    <location>
        <begin position="23"/>
        <end position="43"/>
    </location>
</feature>
<dbReference type="GO" id="GO:0005886">
    <property type="term" value="C:plasma membrane"/>
    <property type="evidence" value="ECO:0007669"/>
    <property type="project" value="UniProtKB-SubCell"/>
</dbReference>
<keyword evidence="4 5" id="KW-0472">Membrane</keyword>
<dbReference type="EMBL" id="RQXW01000013">
    <property type="protein sequence ID" value="RTE65132.1"/>
    <property type="molecule type" value="Genomic_DNA"/>
</dbReference>
<dbReference type="NCBIfam" id="NF001324">
    <property type="entry name" value="PRK00259.1-2"/>
    <property type="match status" value="1"/>
</dbReference>
<dbReference type="OrthoDB" id="9788219at2"/>
<dbReference type="InterPro" id="IPR006008">
    <property type="entry name" value="YciB"/>
</dbReference>
<dbReference type="HAMAP" id="MF_00189">
    <property type="entry name" value="YciB"/>
    <property type="match status" value="1"/>
</dbReference>
<dbReference type="Pfam" id="PF04279">
    <property type="entry name" value="IspA"/>
    <property type="match status" value="1"/>
</dbReference>
<accession>A0A430KNU7</accession>
<feature type="transmembrane region" description="Helical" evidence="5">
    <location>
        <begin position="122"/>
        <end position="140"/>
    </location>
</feature>
<dbReference type="Proteomes" id="UP000283087">
    <property type="component" value="Unassembled WGS sequence"/>
</dbReference>
<evidence type="ECO:0000256" key="1">
    <source>
        <dbReference type="ARBA" id="ARBA00022475"/>
    </source>
</evidence>
<keyword evidence="5" id="KW-0997">Cell inner membrane</keyword>
<dbReference type="PANTHER" id="PTHR36917:SF1">
    <property type="entry name" value="INNER MEMBRANE-SPANNING PROTEIN YCIB"/>
    <property type="match status" value="1"/>
</dbReference>
<dbReference type="AlphaFoldDB" id="A0A430KNU7"/>
<evidence type="ECO:0000313" key="6">
    <source>
        <dbReference type="EMBL" id="RTE65132.1"/>
    </source>
</evidence>
<evidence type="ECO:0000256" key="5">
    <source>
        <dbReference type="HAMAP-Rule" id="MF_00189"/>
    </source>
</evidence>
<evidence type="ECO:0000256" key="2">
    <source>
        <dbReference type="ARBA" id="ARBA00022692"/>
    </source>
</evidence>
<feature type="transmembrane region" description="Helical" evidence="5">
    <location>
        <begin position="152"/>
        <end position="170"/>
    </location>
</feature>
<sequence length="185" mass="21084">MKLLLDFLPVIIFFIVYKSTDDIILATAVLIPATLLQMLYTWLKTHKIETIQLVTLALVVVLGGATVFFQDKTFIQWKPTVVTWLFAAAFLGSQFIGEKTIIQRLMNGAIEMPGYAWKQLNIAWIIFYVILGAINIYVAYNMSEETWVNFKLFGMLGLTLVFILLQGFYISKHMTPESNSNQSDN</sequence>
<proteinExistence type="inferred from homology"/>
<dbReference type="PANTHER" id="PTHR36917">
    <property type="entry name" value="INTRACELLULAR SEPTATION PROTEIN A-RELATED"/>
    <property type="match status" value="1"/>
</dbReference>
<keyword evidence="1 5" id="KW-1003">Cell membrane</keyword>
<keyword evidence="7" id="KW-1185">Reference proteome</keyword>
<feature type="transmembrane region" description="Helical" evidence="5">
    <location>
        <begin position="81"/>
        <end position="101"/>
    </location>
</feature>
<dbReference type="RefSeq" id="WP_126159262.1">
    <property type="nucleotide sequence ID" value="NZ_RQXW01000013.1"/>
</dbReference>
<comment type="function">
    <text evidence="5">Plays a role in cell envelope biogenesis, maintenance of cell envelope integrity and membrane homeostasis.</text>
</comment>